<sequence>MILNQPICKMFMVRTLTIKCMY</sequence>
<proteinExistence type="predicted"/>
<evidence type="ECO:0000313" key="1">
    <source>
        <dbReference type="EMBL" id="JAD72164.1"/>
    </source>
</evidence>
<protein>
    <submittedName>
        <fullName evidence="1">Uncharacterized protein</fullName>
    </submittedName>
</protein>
<reference evidence="1" key="2">
    <citation type="journal article" date="2015" name="Data Brief">
        <title>Shoot transcriptome of the giant reed, Arundo donax.</title>
        <authorList>
            <person name="Barrero R.A."/>
            <person name="Guerrero F.D."/>
            <person name="Moolhuijzen P."/>
            <person name="Goolsby J.A."/>
            <person name="Tidwell J."/>
            <person name="Bellgard S.E."/>
            <person name="Bellgard M.I."/>
        </authorList>
    </citation>
    <scope>NUCLEOTIDE SEQUENCE</scope>
    <source>
        <tissue evidence="1">Shoot tissue taken approximately 20 cm above the soil surface</tissue>
    </source>
</reference>
<name>A0A0A9C7C3_ARUDO</name>
<dbReference type="AlphaFoldDB" id="A0A0A9C7C3"/>
<organism evidence="1">
    <name type="scientific">Arundo donax</name>
    <name type="common">Giant reed</name>
    <name type="synonym">Donax arundinaceus</name>
    <dbReference type="NCBI Taxonomy" id="35708"/>
    <lineage>
        <taxon>Eukaryota</taxon>
        <taxon>Viridiplantae</taxon>
        <taxon>Streptophyta</taxon>
        <taxon>Embryophyta</taxon>
        <taxon>Tracheophyta</taxon>
        <taxon>Spermatophyta</taxon>
        <taxon>Magnoliopsida</taxon>
        <taxon>Liliopsida</taxon>
        <taxon>Poales</taxon>
        <taxon>Poaceae</taxon>
        <taxon>PACMAD clade</taxon>
        <taxon>Arundinoideae</taxon>
        <taxon>Arundineae</taxon>
        <taxon>Arundo</taxon>
    </lineage>
</organism>
<reference evidence="1" key="1">
    <citation type="submission" date="2014-09" db="EMBL/GenBank/DDBJ databases">
        <authorList>
            <person name="Magalhaes I.L.F."/>
            <person name="Oliveira U."/>
            <person name="Santos F.R."/>
            <person name="Vidigal T.H.D.A."/>
            <person name="Brescovit A.D."/>
            <person name="Santos A.J."/>
        </authorList>
    </citation>
    <scope>NUCLEOTIDE SEQUENCE</scope>
    <source>
        <tissue evidence="1">Shoot tissue taken approximately 20 cm above the soil surface</tissue>
    </source>
</reference>
<accession>A0A0A9C7C3</accession>
<dbReference type="EMBL" id="GBRH01225731">
    <property type="protein sequence ID" value="JAD72164.1"/>
    <property type="molecule type" value="Transcribed_RNA"/>
</dbReference>